<feature type="transmembrane region" description="Helical" evidence="2">
    <location>
        <begin position="21"/>
        <end position="38"/>
    </location>
</feature>
<proteinExistence type="predicted"/>
<dbReference type="EMBL" id="JALJOQ010000039">
    <property type="protein sequence ID" value="KAK9806018.1"/>
    <property type="molecule type" value="Genomic_DNA"/>
</dbReference>
<keyword evidence="2" id="KW-1133">Transmembrane helix</keyword>
<protein>
    <submittedName>
        <fullName evidence="3">Uncharacterized protein</fullName>
    </submittedName>
</protein>
<evidence type="ECO:0000313" key="4">
    <source>
        <dbReference type="Proteomes" id="UP001465755"/>
    </source>
</evidence>
<feature type="region of interest" description="Disordered" evidence="1">
    <location>
        <begin position="77"/>
        <end position="99"/>
    </location>
</feature>
<sequence>MADETRDECVRTAMIKGAKTAAVALLGAGSAVGLASHFSKNFSASLGVSGKVALVVTPAFGMYFLESQLTINECARQNRRTSDNQPKAQDVSDILPGHR</sequence>
<feature type="transmembrane region" description="Helical" evidence="2">
    <location>
        <begin position="44"/>
        <end position="65"/>
    </location>
</feature>
<keyword evidence="4" id="KW-1185">Reference proteome</keyword>
<name>A0AAW1PD18_9CHLO</name>
<evidence type="ECO:0000256" key="2">
    <source>
        <dbReference type="SAM" id="Phobius"/>
    </source>
</evidence>
<comment type="caution">
    <text evidence="3">The sequence shown here is derived from an EMBL/GenBank/DDBJ whole genome shotgun (WGS) entry which is preliminary data.</text>
</comment>
<gene>
    <name evidence="3" type="ORF">WJX73_005843</name>
</gene>
<keyword evidence="2" id="KW-0472">Membrane</keyword>
<evidence type="ECO:0000256" key="1">
    <source>
        <dbReference type="SAM" id="MobiDB-lite"/>
    </source>
</evidence>
<keyword evidence="2" id="KW-0812">Transmembrane</keyword>
<dbReference type="Proteomes" id="UP001465755">
    <property type="component" value="Unassembled WGS sequence"/>
</dbReference>
<organism evidence="3 4">
    <name type="scientific">Symbiochloris irregularis</name>
    <dbReference type="NCBI Taxonomy" id="706552"/>
    <lineage>
        <taxon>Eukaryota</taxon>
        <taxon>Viridiplantae</taxon>
        <taxon>Chlorophyta</taxon>
        <taxon>core chlorophytes</taxon>
        <taxon>Trebouxiophyceae</taxon>
        <taxon>Trebouxiales</taxon>
        <taxon>Trebouxiaceae</taxon>
        <taxon>Symbiochloris</taxon>
    </lineage>
</organism>
<evidence type="ECO:0000313" key="3">
    <source>
        <dbReference type="EMBL" id="KAK9806018.1"/>
    </source>
</evidence>
<accession>A0AAW1PD18</accession>
<reference evidence="3 4" key="1">
    <citation type="journal article" date="2024" name="Nat. Commun.">
        <title>Phylogenomics reveals the evolutionary origins of lichenization in chlorophyte algae.</title>
        <authorList>
            <person name="Puginier C."/>
            <person name="Libourel C."/>
            <person name="Otte J."/>
            <person name="Skaloud P."/>
            <person name="Haon M."/>
            <person name="Grisel S."/>
            <person name="Petersen M."/>
            <person name="Berrin J.G."/>
            <person name="Delaux P.M."/>
            <person name="Dal Grande F."/>
            <person name="Keller J."/>
        </authorList>
    </citation>
    <scope>NUCLEOTIDE SEQUENCE [LARGE SCALE GENOMIC DNA]</scope>
    <source>
        <strain evidence="3 4">SAG 2036</strain>
    </source>
</reference>
<dbReference type="AlphaFoldDB" id="A0AAW1PD18"/>